<dbReference type="AlphaFoldDB" id="A0AA37TBH1"/>
<protein>
    <recommendedName>
        <fullName evidence="4">Flagellar hook-associated protein 1</fullName>
    </recommendedName>
</protein>
<dbReference type="EMBL" id="BSPD01000039">
    <property type="protein sequence ID" value="GLS26082.1"/>
    <property type="molecule type" value="Genomic_DNA"/>
</dbReference>
<sequence length="665" mass="70625">MSLIGIALSGLRASQTSLSTTGHNITNATTEGYSRQRTEQSTQQPNFTGSGFVGNGVTVDNIDRLVNRFINEELRIAGQNLSASESYLDQASQLDRLLAAENTSLTLSLERVFASLSSASEDPASVAGRQLSLSEAGGLADRFNLLYGEISQQNNFINNQTEALVAEINQYAANIAALNDAVALSFANNRAPNDLLDERDQAIRELSELVGILPVEQDDGTININLGTGQPLVVSSDVNVLRVEPSLDSGFQLDVALSDTGVVLNDVISGGQLGGLLSYQDDLVIPALNELGRLAIVMSDSFNQQQAQGIDSAGNFGVNIFTEVNTTNAMQNRVSYDVDNTGSAVFEIEITDSSLLSASDYTLRVDSGNYEIVRLADRAIIASGAIPLPATLSFPAEGFDINVASGAVANGDDFFIAPVRNGADEIQLVLNEPTQLAFASPLRAETATFNRGEMSITQPVLASDLQAATQNMLSGATPGVPFDLVYNEGASTWDVANLPAGYTVTPANIAFNPGVTNTIAFTLDDGAGNTIDIEMSVSGRPENGDEFSVSFNTNGVADNRNVLTMVELQTADLIRSSSAVAGPNQSLVDTYGQLVETVGVVTAQKQIEAAANQEIYDQAFVNREQISGVNLDEEASNLILYEQAYNASAQVISVARDLFNRILEI</sequence>
<evidence type="ECO:0000313" key="11">
    <source>
        <dbReference type="EMBL" id="GLS26082.1"/>
    </source>
</evidence>
<accession>A0AA37TBH1</accession>
<dbReference type="InterPro" id="IPR010930">
    <property type="entry name" value="Flg_bb/hook_C_dom"/>
</dbReference>
<evidence type="ECO:0000313" key="12">
    <source>
        <dbReference type="Proteomes" id="UP001156870"/>
    </source>
</evidence>
<dbReference type="GO" id="GO:0044780">
    <property type="term" value="P:bacterial-type flagellum assembly"/>
    <property type="evidence" value="ECO:0007669"/>
    <property type="project" value="InterPro"/>
</dbReference>
<evidence type="ECO:0000256" key="6">
    <source>
        <dbReference type="ARBA" id="ARBA00023143"/>
    </source>
</evidence>
<dbReference type="Pfam" id="PF22638">
    <property type="entry name" value="FlgK_D1"/>
    <property type="match status" value="1"/>
</dbReference>
<keyword evidence="11" id="KW-0969">Cilium</keyword>
<evidence type="ECO:0000259" key="10">
    <source>
        <dbReference type="Pfam" id="PF22638"/>
    </source>
</evidence>
<dbReference type="InterPro" id="IPR049119">
    <property type="entry name" value="FlgK_D2-like"/>
</dbReference>
<comment type="caution">
    <text evidence="11">The sequence shown here is derived from an EMBL/GenBank/DDBJ whole genome shotgun (WGS) entry which is preliminary data.</text>
</comment>
<keyword evidence="11" id="KW-0966">Cell projection</keyword>
<dbReference type="PANTHER" id="PTHR30033:SF1">
    <property type="entry name" value="FLAGELLAR HOOK-ASSOCIATED PROTEIN 1"/>
    <property type="match status" value="1"/>
</dbReference>
<reference evidence="11 12" key="1">
    <citation type="journal article" date="2014" name="Int. J. Syst. Evol. Microbiol.">
        <title>Complete genome sequence of Corynebacterium casei LMG S-19264T (=DSM 44701T), isolated from a smear-ripened cheese.</title>
        <authorList>
            <consortium name="US DOE Joint Genome Institute (JGI-PGF)"/>
            <person name="Walter F."/>
            <person name="Albersmeier A."/>
            <person name="Kalinowski J."/>
            <person name="Ruckert C."/>
        </authorList>
    </citation>
    <scope>NUCLEOTIDE SEQUENCE [LARGE SCALE GENOMIC DNA]</scope>
    <source>
        <strain evidence="11 12">NBRC 110095</strain>
    </source>
</reference>
<dbReference type="GO" id="GO:0009424">
    <property type="term" value="C:bacterial-type flagellum hook"/>
    <property type="evidence" value="ECO:0007669"/>
    <property type="project" value="InterPro"/>
</dbReference>
<keyword evidence="12" id="KW-1185">Reference proteome</keyword>
<evidence type="ECO:0000256" key="2">
    <source>
        <dbReference type="ARBA" id="ARBA00004613"/>
    </source>
</evidence>
<dbReference type="Pfam" id="PF06429">
    <property type="entry name" value="Flg_bbr_C"/>
    <property type="match status" value="1"/>
</dbReference>
<dbReference type="GO" id="GO:0005198">
    <property type="term" value="F:structural molecule activity"/>
    <property type="evidence" value="ECO:0007669"/>
    <property type="project" value="InterPro"/>
</dbReference>
<evidence type="ECO:0000256" key="3">
    <source>
        <dbReference type="ARBA" id="ARBA00009677"/>
    </source>
</evidence>
<evidence type="ECO:0000256" key="4">
    <source>
        <dbReference type="ARBA" id="ARBA00016244"/>
    </source>
</evidence>
<evidence type="ECO:0000256" key="5">
    <source>
        <dbReference type="ARBA" id="ARBA00022525"/>
    </source>
</evidence>
<evidence type="ECO:0000256" key="7">
    <source>
        <dbReference type="SAM" id="MobiDB-lite"/>
    </source>
</evidence>
<dbReference type="GO" id="GO:0005576">
    <property type="term" value="C:extracellular region"/>
    <property type="evidence" value="ECO:0007669"/>
    <property type="project" value="UniProtKB-SubCell"/>
</dbReference>
<dbReference type="InterPro" id="IPR002371">
    <property type="entry name" value="FlgK"/>
</dbReference>
<evidence type="ECO:0000259" key="9">
    <source>
        <dbReference type="Pfam" id="PF21158"/>
    </source>
</evidence>
<name>A0AA37TBH1_9GAMM</name>
<comment type="subcellular location">
    <subcellularLocation>
        <location evidence="1">Bacterial flagellum</location>
    </subcellularLocation>
    <subcellularLocation>
        <location evidence="2">Secreted</location>
    </subcellularLocation>
</comment>
<dbReference type="RefSeq" id="WP_232592982.1">
    <property type="nucleotide sequence ID" value="NZ_BSPD01000039.1"/>
</dbReference>
<dbReference type="NCBIfam" id="TIGR02492">
    <property type="entry name" value="flgK_ends"/>
    <property type="match status" value="1"/>
</dbReference>
<keyword evidence="11" id="KW-0282">Flagellum</keyword>
<keyword evidence="6" id="KW-0975">Bacterial flagellum</keyword>
<dbReference type="InterPro" id="IPR053927">
    <property type="entry name" value="FlgK_helical"/>
</dbReference>
<feature type="domain" description="Flagellar hook-associated protein 1 D2-like" evidence="9">
    <location>
        <begin position="338"/>
        <end position="418"/>
    </location>
</feature>
<gene>
    <name evidence="11" type="primary">flgK</name>
    <name evidence="11" type="ORF">GCM10007877_17970</name>
</gene>
<feature type="domain" description="Flagellar hook-associated protein FlgK helical" evidence="10">
    <location>
        <begin position="92"/>
        <end position="321"/>
    </location>
</feature>
<comment type="similarity">
    <text evidence="3">Belongs to the flagella basal body rod proteins family.</text>
</comment>
<dbReference type="Proteomes" id="UP001156870">
    <property type="component" value="Unassembled WGS sequence"/>
</dbReference>
<dbReference type="PRINTS" id="PR01005">
    <property type="entry name" value="FLGHOOKAP1"/>
</dbReference>
<organism evidence="11 12">
    <name type="scientific">Marinibactrum halimedae</name>
    <dbReference type="NCBI Taxonomy" id="1444977"/>
    <lineage>
        <taxon>Bacteria</taxon>
        <taxon>Pseudomonadati</taxon>
        <taxon>Pseudomonadota</taxon>
        <taxon>Gammaproteobacteria</taxon>
        <taxon>Cellvibrionales</taxon>
        <taxon>Cellvibrionaceae</taxon>
        <taxon>Marinibactrum</taxon>
    </lineage>
</organism>
<dbReference type="Pfam" id="PF21158">
    <property type="entry name" value="flgK_1st_1"/>
    <property type="match status" value="1"/>
</dbReference>
<feature type="region of interest" description="Disordered" evidence="7">
    <location>
        <begin position="21"/>
        <end position="49"/>
    </location>
</feature>
<evidence type="ECO:0000259" key="8">
    <source>
        <dbReference type="Pfam" id="PF06429"/>
    </source>
</evidence>
<proteinExistence type="inferred from homology"/>
<dbReference type="SUPFAM" id="SSF64518">
    <property type="entry name" value="Phase 1 flagellin"/>
    <property type="match status" value="2"/>
</dbReference>
<feature type="domain" description="Flagellar basal-body/hook protein C-terminal" evidence="8">
    <location>
        <begin position="626"/>
        <end position="664"/>
    </location>
</feature>
<keyword evidence="5" id="KW-0964">Secreted</keyword>
<evidence type="ECO:0000256" key="1">
    <source>
        <dbReference type="ARBA" id="ARBA00004365"/>
    </source>
</evidence>
<dbReference type="PANTHER" id="PTHR30033">
    <property type="entry name" value="FLAGELLAR HOOK-ASSOCIATED PROTEIN 1"/>
    <property type="match status" value="1"/>
</dbReference>